<dbReference type="Pfam" id="PF03435">
    <property type="entry name" value="Sacchrp_dh_NADP"/>
    <property type="match status" value="1"/>
</dbReference>
<dbReference type="Gene3D" id="3.30.360.10">
    <property type="entry name" value="Dihydrodipicolinate Reductase, domain 2"/>
    <property type="match status" value="1"/>
</dbReference>
<keyword evidence="3" id="KW-1185">Reference proteome</keyword>
<evidence type="ECO:0000313" key="2">
    <source>
        <dbReference type="EMBL" id="BBI36465.1"/>
    </source>
</evidence>
<feature type="domain" description="Saccharopine dehydrogenase NADP binding" evidence="1">
    <location>
        <begin position="5"/>
        <end position="122"/>
    </location>
</feature>
<dbReference type="InterPro" id="IPR005097">
    <property type="entry name" value="Sacchrp_dh_NADP-bd"/>
</dbReference>
<dbReference type="Proteomes" id="UP000289856">
    <property type="component" value="Chromosome"/>
</dbReference>
<dbReference type="EMBL" id="AP019400">
    <property type="protein sequence ID" value="BBI36465.1"/>
    <property type="molecule type" value="Genomic_DNA"/>
</dbReference>
<name>A0A3T1DEZ5_9BACL</name>
<dbReference type="PANTHER" id="PTHR43796">
    <property type="entry name" value="CARBOXYNORSPERMIDINE SYNTHASE"/>
    <property type="match status" value="1"/>
</dbReference>
<dbReference type="InterPro" id="IPR036291">
    <property type="entry name" value="NAD(P)-bd_dom_sf"/>
</dbReference>
<dbReference type="OrthoDB" id="1910498at2"/>
<protein>
    <recommendedName>
        <fullName evidence="1">Saccharopine dehydrogenase NADP binding domain-containing protein</fullName>
    </recommendedName>
</protein>
<dbReference type="RefSeq" id="WP_130615966.1">
    <property type="nucleotide sequence ID" value="NZ_AP019400.1"/>
</dbReference>
<evidence type="ECO:0000259" key="1">
    <source>
        <dbReference type="Pfam" id="PF03435"/>
    </source>
</evidence>
<dbReference type="SUPFAM" id="SSF51735">
    <property type="entry name" value="NAD(P)-binding Rossmann-fold domains"/>
    <property type="match status" value="1"/>
</dbReference>
<dbReference type="AlphaFoldDB" id="A0A3T1DEZ5"/>
<dbReference type="PANTHER" id="PTHR43796:SF2">
    <property type="entry name" value="CARBOXYNORSPERMIDINE SYNTHASE"/>
    <property type="match status" value="1"/>
</dbReference>
<sequence length="371" mass="40390">MKERIIVVGGYGHVGQMICKELADYYPGKVYAAGRSLVRAEKFSNSTNGKVKPLQLNINEKISPHALDDVKLIIMCLDQTATAFVQLCLEKGIHYVDISAQDSFHSQVEKLQTTASAGHATALLSVGLAPGLTNLLALYANRLMDTLDTVDISIMLGMGDQHGKAAIEWTIDNLGTTYEVIQGGIPTAVVSFTDGKQTDFGTGLGRKIAYRFNFSDQHALPRTLGVPSASTRLCFDSVAVTGLLAWLRASGAFRLLKLKPIQNAVISLFGKSKFGKEMFAVKMDAWGKKGNEDIFIECMIQAKKEAEITAKVATEVAAAVYRSSFPHGIYHIEQLFELEDVLLPIHELVTVEARINGKPLPLPAPKAIVKN</sequence>
<accession>A0A3T1DEZ5</accession>
<reference evidence="2 3" key="1">
    <citation type="submission" date="2019-01" db="EMBL/GenBank/DDBJ databases">
        <title>Complete genome sequence of Cohnella hallensis HS21 isolated from Korean fir (Abies koreana) rhizospheric soil.</title>
        <authorList>
            <person name="Jiang L."/>
            <person name="Kang S.W."/>
            <person name="Kim S."/>
            <person name="Jung J."/>
            <person name="Kim C.Y."/>
            <person name="Kim D.H."/>
            <person name="Kim S.W."/>
            <person name="Lee J."/>
        </authorList>
    </citation>
    <scope>NUCLEOTIDE SEQUENCE [LARGE SCALE GENOMIC DNA]</scope>
    <source>
        <strain evidence="2 3">HS21</strain>
    </source>
</reference>
<organism evidence="2 3">
    <name type="scientific">Cohnella abietis</name>
    <dbReference type="NCBI Taxonomy" id="2507935"/>
    <lineage>
        <taxon>Bacteria</taxon>
        <taxon>Bacillati</taxon>
        <taxon>Bacillota</taxon>
        <taxon>Bacilli</taxon>
        <taxon>Bacillales</taxon>
        <taxon>Paenibacillaceae</taxon>
        <taxon>Cohnella</taxon>
    </lineage>
</organism>
<gene>
    <name evidence="2" type="ORF">KCTCHS21_58640</name>
</gene>
<dbReference type="KEGG" id="cohn:KCTCHS21_58640"/>
<proteinExistence type="predicted"/>
<evidence type="ECO:0000313" key="3">
    <source>
        <dbReference type="Proteomes" id="UP000289856"/>
    </source>
</evidence>
<dbReference type="Gene3D" id="3.40.50.720">
    <property type="entry name" value="NAD(P)-binding Rossmann-like Domain"/>
    <property type="match status" value="1"/>
</dbReference>